<feature type="region of interest" description="Disordered" evidence="1">
    <location>
        <begin position="83"/>
        <end position="199"/>
    </location>
</feature>
<dbReference type="AlphaFoldDB" id="A0A9R0WCC2"/>
<dbReference type="Proteomes" id="UP000324705">
    <property type="component" value="Chromosome 4B"/>
</dbReference>
<evidence type="ECO:0008006" key="4">
    <source>
        <dbReference type="Google" id="ProtNLM"/>
    </source>
</evidence>
<name>A0A9R0WCC2_TRITD</name>
<accession>A0A9R0WCC2</accession>
<reference evidence="2 3" key="1">
    <citation type="submission" date="2017-09" db="EMBL/GenBank/DDBJ databases">
        <authorList>
            <consortium name="International Durum Wheat Genome Sequencing Consortium (IDWGSC)"/>
            <person name="Milanesi L."/>
        </authorList>
    </citation>
    <scope>NUCLEOTIDE SEQUENCE [LARGE SCALE GENOMIC DNA]</scope>
    <source>
        <strain evidence="3">cv. Svevo</strain>
    </source>
</reference>
<dbReference type="PANTHER" id="PTHR15410">
    <property type="entry name" value="HIRA-INTERACTING PROTEIN 3"/>
    <property type="match status" value="1"/>
</dbReference>
<feature type="compositionally biased region" description="Basic and acidic residues" evidence="1">
    <location>
        <begin position="187"/>
        <end position="199"/>
    </location>
</feature>
<feature type="compositionally biased region" description="Basic and acidic residues" evidence="1">
    <location>
        <begin position="83"/>
        <end position="101"/>
    </location>
</feature>
<feature type="compositionally biased region" description="Basic and acidic residues" evidence="1">
    <location>
        <begin position="133"/>
        <end position="145"/>
    </location>
</feature>
<dbReference type="Gramene" id="TRITD4Bv1G087110.5">
    <property type="protein sequence ID" value="TRITD4Bv1G087110.5"/>
    <property type="gene ID" value="TRITD4Bv1G087110"/>
</dbReference>
<dbReference type="PANTHER" id="PTHR15410:SF2">
    <property type="entry name" value="HIRA-INTERACTING PROTEIN 3"/>
    <property type="match status" value="1"/>
</dbReference>
<proteinExistence type="predicted"/>
<keyword evidence="3" id="KW-1185">Reference proteome</keyword>
<protein>
    <recommendedName>
        <fullName evidence="4">Histone chaperone domain-containing protein</fullName>
    </recommendedName>
</protein>
<gene>
    <name evidence="2" type="ORF">TRITD_4Bv1G087110</name>
</gene>
<dbReference type="GO" id="GO:0005634">
    <property type="term" value="C:nucleus"/>
    <property type="evidence" value="ECO:0007669"/>
    <property type="project" value="TreeGrafter"/>
</dbReference>
<evidence type="ECO:0000313" key="3">
    <source>
        <dbReference type="Proteomes" id="UP000324705"/>
    </source>
</evidence>
<sequence>MLESGLNLNEESISDFLQNIPTSILPVCSVFDYSACIHKMKQCRTLTLLGVRRTLEEDLKLERKALDAFKDFITKELDRVLQEPENGTTDHSKQEACKDAGQKTSKGSKRARQDSDTSELNNSHSEKEDSDEDIRPIKRGAEKGRSLKQQKKLSTLKVEKVAKRDYKSDKDQGQNSAEDNPLSSAVNDKKAAPAHGKRVERLKSVIKSCGMSVPPSVYRRAKQAPESKREACLIKELEDILEKEGLSSHPSEKGPVRC</sequence>
<dbReference type="InterPro" id="IPR037647">
    <property type="entry name" value="HIRIP3"/>
</dbReference>
<dbReference type="EMBL" id="LT934118">
    <property type="protein sequence ID" value="VAI05284.1"/>
    <property type="molecule type" value="Genomic_DNA"/>
</dbReference>
<evidence type="ECO:0000256" key="1">
    <source>
        <dbReference type="SAM" id="MobiDB-lite"/>
    </source>
</evidence>
<feature type="compositionally biased region" description="Polar residues" evidence="1">
    <location>
        <begin position="173"/>
        <end position="186"/>
    </location>
</feature>
<organism evidence="2 3">
    <name type="scientific">Triticum turgidum subsp. durum</name>
    <name type="common">Durum wheat</name>
    <name type="synonym">Triticum durum</name>
    <dbReference type="NCBI Taxonomy" id="4567"/>
    <lineage>
        <taxon>Eukaryota</taxon>
        <taxon>Viridiplantae</taxon>
        <taxon>Streptophyta</taxon>
        <taxon>Embryophyta</taxon>
        <taxon>Tracheophyta</taxon>
        <taxon>Spermatophyta</taxon>
        <taxon>Magnoliopsida</taxon>
        <taxon>Liliopsida</taxon>
        <taxon>Poales</taxon>
        <taxon>Poaceae</taxon>
        <taxon>BOP clade</taxon>
        <taxon>Pooideae</taxon>
        <taxon>Triticodae</taxon>
        <taxon>Triticeae</taxon>
        <taxon>Triticinae</taxon>
        <taxon>Triticum</taxon>
    </lineage>
</organism>
<evidence type="ECO:0000313" key="2">
    <source>
        <dbReference type="EMBL" id="VAI05284.1"/>
    </source>
</evidence>
<feature type="compositionally biased region" description="Basic and acidic residues" evidence="1">
    <location>
        <begin position="157"/>
        <end position="172"/>
    </location>
</feature>